<feature type="binding site" evidence="11">
    <location>
        <position position="183"/>
    </location>
    <ligand>
        <name>substrate</name>
    </ligand>
</feature>
<dbReference type="GO" id="GO:0106430">
    <property type="term" value="F:dihydroorotate dehydrogenase (quinone) activity"/>
    <property type="evidence" value="ECO:0007669"/>
    <property type="project" value="UniProtKB-EC"/>
</dbReference>
<feature type="binding site" evidence="11">
    <location>
        <begin position="114"/>
        <end position="118"/>
    </location>
    <ligand>
        <name>substrate</name>
    </ligand>
</feature>
<name>A0A9X1VUQ2_9BURK</name>
<evidence type="ECO:0000256" key="4">
    <source>
        <dbReference type="ARBA" id="ARBA00005359"/>
    </source>
</evidence>
<comment type="caution">
    <text evidence="13">The sequence shown here is derived from an EMBL/GenBank/DDBJ whole genome shotgun (WGS) entry which is preliminary data.</text>
</comment>
<feature type="binding site" evidence="11">
    <location>
        <position position="89"/>
    </location>
    <ligand>
        <name>FMN</name>
        <dbReference type="ChEBI" id="CHEBI:58210"/>
    </ligand>
</feature>
<evidence type="ECO:0000256" key="7">
    <source>
        <dbReference type="ARBA" id="ARBA00022975"/>
    </source>
</evidence>
<feature type="domain" description="Dihydroorotate dehydrogenase catalytic" evidence="12">
    <location>
        <begin position="50"/>
        <end position="337"/>
    </location>
</feature>
<dbReference type="InterPro" id="IPR005720">
    <property type="entry name" value="Dihydroorotate_DH_cat"/>
</dbReference>
<dbReference type="AlphaFoldDB" id="A0A9X1VUQ2"/>
<dbReference type="PROSITE" id="PS00912">
    <property type="entry name" value="DHODEHASE_2"/>
    <property type="match status" value="1"/>
</dbReference>
<evidence type="ECO:0000256" key="6">
    <source>
        <dbReference type="ARBA" id="ARBA00022643"/>
    </source>
</evidence>
<dbReference type="Gene3D" id="3.20.20.70">
    <property type="entry name" value="Aldolase class I"/>
    <property type="match status" value="1"/>
</dbReference>
<dbReference type="PIRSF" id="PIRSF000164">
    <property type="entry name" value="DHO_oxidase"/>
    <property type="match status" value="1"/>
</dbReference>
<reference evidence="13" key="1">
    <citation type="submission" date="2022-03" db="EMBL/GenBank/DDBJ databases">
        <authorList>
            <person name="Woo C.Y."/>
        </authorList>
    </citation>
    <scope>NUCLEOTIDE SEQUENCE</scope>
    <source>
        <strain evidence="13">CYS-02</strain>
    </source>
</reference>
<feature type="binding site" evidence="11">
    <location>
        <position position="145"/>
    </location>
    <ligand>
        <name>FMN</name>
        <dbReference type="ChEBI" id="CHEBI:58210"/>
    </ligand>
</feature>
<feature type="binding site" evidence="11">
    <location>
        <begin position="324"/>
        <end position="325"/>
    </location>
    <ligand>
        <name>FMN</name>
        <dbReference type="ChEBI" id="CHEBI:58210"/>
    </ligand>
</feature>
<dbReference type="GO" id="GO:0005886">
    <property type="term" value="C:plasma membrane"/>
    <property type="evidence" value="ECO:0007669"/>
    <property type="project" value="UniProtKB-SubCell"/>
</dbReference>
<evidence type="ECO:0000256" key="5">
    <source>
        <dbReference type="ARBA" id="ARBA00022630"/>
    </source>
</evidence>
<dbReference type="Pfam" id="PF01180">
    <property type="entry name" value="DHO_dh"/>
    <property type="match status" value="1"/>
</dbReference>
<evidence type="ECO:0000256" key="8">
    <source>
        <dbReference type="ARBA" id="ARBA00023002"/>
    </source>
</evidence>
<evidence type="ECO:0000313" key="14">
    <source>
        <dbReference type="Proteomes" id="UP001139447"/>
    </source>
</evidence>
<comment type="function">
    <text evidence="1 11">Catalyzes the conversion of dihydroorotate to orotate with quinone as electron acceptor.</text>
</comment>
<dbReference type="SUPFAM" id="SSF51395">
    <property type="entry name" value="FMN-linked oxidoreductases"/>
    <property type="match status" value="1"/>
</dbReference>
<dbReference type="NCBIfam" id="TIGR01036">
    <property type="entry name" value="pyrD_sub2"/>
    <property type="match status" value="1"/>
</dbReference>
<keyword evidence="11" id="KW-1003">Cell membrane</keyword>
<comment type="cofactor">
    <cofactor evidence="11">
        <name>FMN</name>
        <dbReference type="ChEBI" id="CHEBI:58210"/>
    </cofactor>
    <text evidence="11">Binds 1 FMN per subunit.</text>
</comment>
<keyword evidence="6 11" id="KW-0288">FMN</keyword>
<feature type="binding site" evidence="11">
    <location>
        <position position="274"/>
    </location>
    <ligand>
        <name>FMN</name>
        <dbReference type="ChEBI" id="CHEBI:58210"/>
    </ligand>
</feature>
<dbReference type="EC" id="1.3.5.2" evidence="11"/>
<evidence type="ECO:0000256" key="2">
    <source>
        <dbReference type="ARBA" id="ARBA00004370"/>
    </source>
</evidence>
<evidence type="ECO:0000256" key="10">
    <source>
        <dbReference type="ARBA" id="ARBA00048639"/>
    </source>
</evidence>
<comment type="similarity">
    <text evidence="4 11">Belongs to the dihydroorotate dehydrogenase family. Type 2 subfamily.</text>
</comment>
<gene>
    <name evidence="11" type="primary">pyrD</name>
    <name evidence="13" type="ORF">MMF98_10400</name>
</gene>
<dbReference type="EMBL" id="JALGBI010000001">
    <property type="protein sequence ID" value="MCJ0763615.1"/>
    <property type="molecule type" value="Genomic_DNA"/>
</dbReference>
<dbReference type="InterPro" id="IPR005719">
    <property type="entry name" value="Dihydroorotate_DH_2"/>
</dbReference>
<comment type="subcellular location">
    <subcellularLocation>
        <location evidence="11">Cell membrane</location>
        <topology evidence="11">Peripheral membrane protein</topology>
    </subcellularLocation>
    <subcellularLocation>
        <location evidence="2">Membrane</location>
    </subcellularLocation>
</comment>
<dbReference type="InterPro" id="IPR001295">
    <property type="entry name" value="Dihydroorotate_DH_CS"/>
</dbReference>
<evidence type="ECO:0000313" key="13">
    <source>
        <dbReference type="EMBL" id="MCJ0763615.1"/>
    </source>
</evidence>
<feature type="active site" description="Nucleophile" evidence="11">
    <location>
        <position position="181"/>
    </location>
</feature>
<comment type="pathway">
    <text evidence="3 11">Pyrimidine metabolism; UMP biosynthesis via de novo pathway; orotate from (S)-dihydroorotate (quinone route): step 1/1.</text>
</comment>
<dbReference type="CDD" id="cd04738">
    <property type="entry name" value="DHOD_2_like"/>
    <property type="match status" value="1"/>
</dbReference>
<comment type="catalytic activity">
    <reaction evidence="10 11">
        <text>(S)-dihydroorotate + a quinone = orotate + a quinol</text>
        <dbReference type="Rhea" id="RHEA:30187"/>
        <dbReference type="ChEBI" id="CHEBI:24646"/>
        <dbReference type="ChEBI" id="CHEBI:30839"/>
        <dbReference type="ChEBI" id="CHEBI:30864"/>
        <dbReference type="ChEBI" id="CHEBI:132124"/>
        <dbReference type="EC" id="1.3.5.2"/>
    </reaction>
</comment>
<protein>
    <recommendedName>
        <fullName evidence="11">Dihydroorotate dehydrogenase (quinone)</fullName>
        <ecNumber evidence="11">1.3.5.2</ecNumber>
    </recommendedName>
    <alternativeName>
        <fullName evidence="11">DHOdehase</fullName>
        <shortName evidence="11">DHOD</shortName>
        <shortName evidence="11">DHODase</shortName>
    </alternativeName>
    <alternativeName>
        <fullName evidence="11">Dihydroorotate oxidase</fullName>
    </alternativeName>
</protein>
<evidence type="ECO:0000256" key="3">
    <source>
        <dbReference type="ARBA" id="ARBA00005161"/>
    </source>
</evidence>
<dbReference type="InterPro" id="IPR050074">
    <property type="entry name" value="DHO_dehydrogenase"/>
</dbReference>
<feature type="binding site" evidence="11">
    <location>
        <position position="69"/>
    </location>
    <ligand>
        <name>substrate</name>
    </ligand>
</feature>
<dbReference type="NCBIfam" id="NF003652">
    <property type="entry name" value="PRK05286.2-5"/>
    <property type="match status" value="1"/>
</dbReference>
<feature type="binding site" evidence="11">
    <location>
        <position position="251"/>
    </location>
    <ligand>
        <name>FMN</name>
        <dbReference type="ChEBI" id="CHEBI:58210"/>
    </ligand>
</feature>
<dbReference type="InterPro" id="IPR012135">
    <property type="entry name" value="Dihydroorotate_DH_1_2"/>
</dbReference>
<keyword evidence="9 11" id="KW-0472">Membrane</keyword>
<feature type="binding site" evidence="11">
    <location>
        <position position="178"/>
    </location>
    <ligand>
        <name>substrate</name>
    </ligand>
</feature>
<keyword evidence="8 11" id="KW-0560">Oxidoreductase</keyword>
<feature type="binding site" evidence="11">
    <location>
        <begin position="252"/>
        <end position="253"/>
    </location>
    <ligand>
        <name>substrate</name>
    </ligand>
</feature>
<evidence type="ECO:0000256" key="1">
    <source>
        <dbReference type="ARBA" id="ARBA00003125"/>
    </source>
</evidence>
<dbReference type="NCBIfam" id="NF003646">
    <property type="entry name" value="PRK05286.1-4"/>
    <property type="match status" value="1"/>
</dbReference>
<evidence type="ECO:0000256" key="9">
    <source>
        <dbReference type="ARBA" id="ARBA00023136"/>
    </source>
</evidence>
<dbReference type="Proteomes" id="UP001139447">
    <property type="component" value="Unassembled WGS sequence"/>
</dbReference>
<organism evidence="13 14">
    <name type="scientific">Variovorax terrae</name>
    <dbReference type="NCBI Taxonomy" id="2923278"/>
    <lineage>
        <taxon>Bacteria</taxon>
        <taxon>Pseudomonadati</taxon>
        <taxon>Pseudomonadota</taxon>
        <taxon>Betaproteobacteria</taxon>
        <taxon>Burkholderiales</taxon>
        <taxon>Comamonadaceae</taxon>
        <taxon>Variovorax</taxon>
    </lineage>
</organism>
<dbReference type="PROSITE" id="PS00911">
    <property type="entry name" value="DHODEHASE_1"/>
    <property type="match status" value="1"/>
</dbReference>
<dbReference type="HAMAP" id="MF_00225">
    <property type="entry name" value="DHO_dh_type2"/>
    <property type="match status" value="1"/>
</dbReference>
<dbReference type="PANTHER" id="PTHR48109">
    <property type="entry name" value="DIHYDROOROTATE DEHYDROGENASE (QUINONE), MITOCHONDRIAL-RELATED"/>
    <property type="match status" value="1"/>
</dbReference>
<feature type="binding site" evidence="11">
    <location>
        <position position="303"/>
    </location>
    <ligand>
        <name>FMN</name>
        <dbReference type="ChEBI" id="CHEBI:58210"/>
    </ligand>
</feature>
<dbReference type="RefSeq" id="WP_243306199.1">
    <property type="nucleotide sequence ID" value="NZ_JALGBI010000001.1"/>
</dbReference>
<keyword evidence="7 11" id="KW-0665">Pyrimidine biosynthesis</keyword>
<evidence type="ECO:0000256" key="11">
    <source>
        <dbReference type="HAMAP-Rule" id="MF_00225"/>
    </source>
</evidence>
<dbReference type="GO" id="GO:0044205">
    <property type="term" value="P:'de novo' UMP biosynthetic process"/>
    <property type="evidence" value="ECO:0007669"/>
    <property type="project" value="UniProtKB-UniRule"/>
</dbReference>
<dbReference type="NCBIfam" id="NF003645">
    <property type="entry name" value="PRK05286.1-2"/>
    <property type="match status" value="1"/>
</dbReference>
<dbReference type="InterPro" id="IPR013785">
    <property type="entry name" value="Aldolase_TIM"/>
</dbReference>
<accession>A0A9X1VUQ2</accession>
<feature type="binding site" evidence="11">
    <location>
        <position position="223"/>
    </location>
    <ligand>
        <name>FMN</name>
        <dbReference type="ChEBI" id="CHEBI:58210"/>
    </ligand>
</feature>
<sequence length="346" mass="36742">MPLLPYALARPFLFGLDPETAHELTMASLARAQGTPLEWAYCGGMVDDPVTLAGLRFPNRVGLAAGLDKNARCIDGLGAMGFGFVEVGTVTPKPQPGNPKPRMFRLPQKQALINRLGFNNDGLDAFIANVQRASFRRKGRILGLNIGKNAATPIERATDDYLTCLEGVYPHADYVTVNISSPNTQNLRALQSDAALDGLLGAVAQRRQALAREHGRQVPVFVKIAPDLDEAQIDVIAATLRRHGMDGVVATNTTIAREAVEGLPHATETGGLSGAPVFEASNRVIARLRAALGKDFPIIGVGGILSAGDAVVKLQAGADLVQIYTGLIYQGPALVREAALAIKNRS</sequence>
<feature type="binding site" evidence="11">
    <location>
        <position position="178"/>
    </location>
    <ligand>
        <name>FMN</name>
        <dbReference type="ChEBI" id="CHEBI:58210"/>
    </ligand>
</feature>
<keyword evidence="14" id="KW-1185">Reference proteome</keyword>
<comment type="subunit">
    <text evidence="11">Monomer.</text>
</comment>
<dbReference type="PANTHER" id="PTHR48109:SF4">
    <property type="entry name" value="DIHYDROOROTATE DEHYDROGENASE (QUINONE), MITOCHONDRIAL"/>
    <property type="match status" value="1"/>
</dbReference>
<keyword evidence="5 11" id="KW-0285">Flavoprotein</keyword>
<dbReference type="GO" id="GO:0005737">
    <property type="term" value="C:cytoplasm"/>
    <property type="evidence" value="ECO:0007669"/>
    <property type="project" value="InterPro"/>
</dbReference>
<dbReference type="GO" id="GO:0006207">
    <property type="term" value="P:'de novo' pyrimidine nucleobase biosynthetic process"/>
    <property type="evidence" value="ECO:0007669"/>
    <property type="project" value="UniProtKB-UniRule"/>
</dbReference>
<feature type="binding site" evidence="11">
    <location>
        <begin position="65"/>
        <end position="69"/>
    </location>
    <ligand>
        <name>FMN</name>
        <dbReference type="ChEBI" id="CHEBI:58210"/>
    </ligand>
</feature>
<evidence type="ECO:0000259" key="12">
    <source>
        <dbReference type="Pfam" id="PF01180"/>
    </source>
</evidence>
<proteinExistence type="inferred from homology"/>
<dbReference type="NCBIfam" id="NF003644">
    <property type="entry name" value="PRK05286.1-1"/>
    <property type="match status" value="1"/>
</dbReference>